<evidence type="ECO:0000256" key="1">
    <source>
        <dbReference type="ARBA" id="ARBA00022448"/>
    </source>
</evidence>
<dbReference type="AlphaFoldDB" id="F0SSS2"/>
<dbReference type="PANTHER" id="PTHR30097">
    <property type="entry name" value="CATION EFFLUX SYSTEM PROTEIN CUSB"/>
    <property type="match status" value="1"/>
</dbReference>
<feature type="domain" description="CzcB-like barrel-sandwich hybrid" evidence="4">
    <location>
        <begin position="57"/>
        <end position="208"/>
    </location>
</feature>
<keyword evidence="2" id="KW-0175">Coiled coil</keyword>
<dbReference type="GO" id="GO:0030313">
    <property type="term" value="C:cell envelope"/>
    <property type="evidence" value="ECO:0007669"/>
    <property type="project" value="TreeGrafter"/>
</dbReference>
<dbReference type="HOGENOM" id="CLU_071820_0_0_0"/>
<protein>
    <submittedName>
        <fullName evidence="5">Biotin/lipoyl attachment domain-containing protein</fullName>
    </submittedName>
</protein>
<dbReference type="Gene3D" id="2.40.30.170">
    <property type="match status" value="1"/>
</dbReference>
<evidence type="ECO:0000256" key="2">
    <source>
        <dbReference type="SAM" id="Coils"/>
    </source>
</evidence>
<keyword evidence="1" id="KW-0813">Transport</keyword>
<feature type="signal peptide" evidence="3">
    <location>
        <begin position="1"/>
        <end position="30"/>
    </location>
</feature>
<dbReference type="Proteomes" id="UP000006860">
    <property type="component" value="Chromosome"/>
</dbReference>
<feature type="chain" id="PRO_5003258823" evidence="3">
    <location>
        <begin position="31"/>
        <end position="310"/>
    </location>
</feature>
<dbReference type="Gene3D" id="2.40.50.100">
    <property type="match status" value="1"/>
</dbReference>
<dbReference type="Gene3D" id="1.10.287.470">
    <property type="entry name" value="Helix hairpin bin"/>
    <property type="match status" value="1"/>
</dbReference>
<feature type="coiled-coil region" evidence="2">
    <location>
        <begin position="139"/>
        <end position="175"/>
    </location>
</feature>
<proteinExistence type="predicted"/>
<name>F0SSS2_RUBBR</name>
<keyword evidence="6" id="KW-1185">Reference proteome</keyword>
<organism evidence="5 6">
    <name type="scientific">Rubinisphaera brasiliensis (strain ATCC 49424 / DSM 5305 / JCM 21570 / IAM 15109 / NBRC 103401 / IFAM 1448)</name>
    <name type="common">Planctomyces brasiliensis</name>
    <dbReference type="NCBI Taxonomy" id="756272"/>
    <lineage>
        <taxon>Bacteria</taxon>
        <taxon>Pseudomonadati</taxon>
        <taxon>Planctomycetota</taxon>
        <taxon>Planctomycetia</taxon>
        <taxon>Planctomycetales</taxon>
        <taxon>Planctomycetaceae</taxon>
        <taxon>Rubinisphaera</taxon>
    </lineage>
</organism>
<dbReference type="KEGG" id="pbs:Plabr_3814"/>
<dbReference type="GO" id="GO:0015679">
    <property type="term" value="P:plasma membrane copper ion transport"/>
    <property type="evidence" value="ECO:0007669"/>
    <property type="project" value="TreeGrafter"/>
</dbReference>
<dbReference type="eggNOG" id="COG0845">
    <property type="taxonomic scope" value="Bacteria"/>
</dbReference>
<accession>F0SSS2</accession>
<dbReference type="OrthoDB" id="289718at2"/>
<keyword evidence="3" id="KW-0732">Signal</keyword>
<dbReference type="SUPFAM" id="SSF111369">
    <property type="entry name" value="HlyD-like secretion proteins"/>
    <property type="match status" value="1"/>
</dbReference>
<evidence type="ECO:0000256" key="3">
    <source>
        <dbReference type="SAM" id="SignalP"/>
    </source>
</evidence>
<dbReference type="InterPro" id="IPR051909">
    <property type="entry name" value="MFP_Cation_Efflux"/>
</dbReference>
<dbReference type="RefSeq" id="WP_013630119.1">
    <property type="nucleotide sequence ID" value="NC_015174.1"/>
</dbReference>
<dbReference type="Pfam" id="PF25973">
    <property type="entry name" value="BSH_CzcB"/>
    <property type="match status" value="1"/>
</dbReference>
<gene>
    <name evidence="5" type="ordered locus">Plabr_3814</name>
</gene>
<evidence type="ECO:0000313" key="5">
    <source>
        <dbReference type="EMBL" id="ADY61400.1"/>
    </source>
</evidence>
<dbReference type="STRING" id="756272.Plabr_3814"/>
<evidence type="ECO:0000313" key="6">
    <source>
        <dbReference type="Proteomes" id="UP000006860"/>
    </source>
</evidence>
<dbReference type="EMBL" id="CP002546">
    <property type="protein sequence ID" value="ADY61400.1"/>
    <property type="molecule type" value="Genomic_DNA"/>
</dbReference>
<sequence length="310" mass="34087">MIRLLFTNRTLASSLLLAITFTLQTSIAMAAPSQTEETSATREIPDCTFTLVDHVTLAAERAGVIREIRVAEGDRIGNDELVARLASEEASAHLRLARLAAESDIAIRLAVKTQSVAFTELQQAEELNKRRQIYTEFELRRLRLTLDKTILEAQQAEHDRELRTLEEAVAAATLRSFEIRSTFAGTVVQVLRRPGEAVQQGEPIARIVNTGRLKVEGFAPVQQISDFHPGQKISVVANDVSPAVVLQGQLRFVDVSVQSVTQEVRIWAEVDNSAGLARPGLSATLQIHPDTPAAVHVSEMQASPETRSRK</sequence>
<dbReference type="InterPro" id="IPR058647">
    <property type="entry name" value="BSH_CzcB-like"/>
</dbReference>
<evidence type="ECO:0000259" key="4">
    <source>
        <dbReference type="Pfam" id="PF25973"/>
    </source>
</evidence>
<dbReference type="GO" id="GO:0060003">
    <property type="term" value="P:copper ion export"/>
    <property type="evidence" value="ECO:0007669"/>
    <property type="project" value="TreeGrafter"/>
</dbReference>
<reference evidence="6" key="1">
    <citation type="submission" date="2011-02" db="EMBL/GenBank/DDBJ databases">
        <title>The complete genome of Planctomyces brasiliensis DSM 5305.</title>
        <authorList>
            <person name="Lucas S."/>
            <person name="Copeland A."/>
            <person name="Lapidus A."/>
            <person name="Bruce D."/>
            <person name="Goodwin L."/>
            <person name="Pitluck S."/>
            <person name="Kyrpides N."/>
            <person name="Mavromatis K."/>
            <person name="Pagani I."/>
            <person name="Ivanova N."/>
            <person name="Ovchinnikova G."/>
            <person name="Lu M."/>
            <person name="Detter J.C."/>
            <person name="Han C."/>
            <person name="Land M."/>
            <person name="Hauser L."/>
            <person name="Markowitz V."/>
            <person name="Cheng J.-F."/>
            <person name="Hugenholtz P."/>
            <person name="Woyke T."/>
            <person name="Wu D."/>
            <person name="Tindall B."/>
            <person name="Pomrenke H.G."/>
            <person name="Brambilla E."/>
            <person name="Klenk H.-P."/>
            <person name="Eisen J.A."/>
        </authorList>
    </citation>
    <scope>NUCLEOTIDE SEQUENCE [LARGE SCALE GENOMIC DNA]</scope>
    <source>
        <strain evidence="6">ATCC 49424 / DSM 5305 / JCM 21570 / NBRC 103401 / IFAM 1448</strain>
    </source>
</reference>
<dbReference type="PANTHER" id="PTHR30097:SF4">
    <property type="entry name" value="SLR6042 PROTEIN"/>
    <property type="match status" value="1"/>
</dbReference>